<comment type="caution">
    <text evidence="2">The sequence shown here is derived from an EMBL/GenBank/DDBJ whole genome shotgun (WGS) entry which is preliminary data.</text>
</comment>
<name>A0A9W8JWR6_9AGAR</name>
<evidence type="ECO:0000256" key="1">
    <source>
        <dbReference type="SAM" id="MobiDB-lite"/>
    </source>
</evidence>
<dbReference type="Proteomes" id="UP001148786">
    <property type="component" value="Unassembled WGS sequence"/>
</dbReference>
<gene>
    <name evidence="2" type="ORF">NLJ89_g11190</name>
</gene>
<keyword evidence="3" id="KW-1185">Reference proteome</keyword>
<proteinExistence type="predicted"/>
<reference evidence="2" key="1">
    <citation type="submission" date="2022-07" db="EMBL/GenBank/DDBJ databases">
        <title>Genome Sequence of Agrocybe chaxingu.</title>
        <authorList>
            <person name="Buettner E."/>
        </authorList>
    </citation>
    <scope>NUCLEOTIDE SEQUENCE</scope>
    <source>
        <strain evidence="2">MP-N11</strain>
    </source>
</reference>
<dbReference type="EMBL" id="JANKHO010002415">
    <property type="protein sequence ID" value="KAJ3492626.1"/>
    <property type="molecule type" value="Genomic_DNA"/>
</dbReference>
<accession>A0A9W8JWR6</accession>
<protein>
    <submittedName>
        <fullName evidence="2">Uncharacterized protein</fullName>
    </submittedName>
</protein>
<sequence length="239" mass="25746">MQFNAASTSSSFAAASATAATHNYFGAAVDIDGFKIPQIPLAGPGNQPIIGLNLRKNPASPTLMKTTSRLFENNLFPSPGSSTEDGNADGRSLTPVPHRTVQPVSRLVRSVAPSPAPTTLLQIHKDIEQLYVLEEEQAEEIRDLAKDVLVEAFKICLSTPGDLAIRYRSRIAELLGEGAGRRVVEDVEDMKETGRLPTRTPSWDMGNLGTRRQHFLDSQEVQHATSGLHPIKEAPAGGG</sequence>
<evidence type="ECO:0000313" key="2">
    <source>
        <dbReference type="EMBL" id="KAJ3492626.1"/>
    </source>
</evidence>
<feature type="region of interest" description="Disordered" evidence="1">
    <location>
        <begin position="74"/>
        <end position="97"/>
    </location>
</feature>
<dbReference type="AlphaFoldDB" id="A0A9W8JWR6"/>
<evidence type="ECO:0000313" key="3">
    <source>
        <dbReference type="Proteomes" id="UP001148786"/>
    </source>
</evidence>
<organism evidence="2 3">
    <name type="scientific">Agrocybe chaxingu</name>
    <dbReference type="NCBI Taxonomy" id="84603"/>
    <lineage>
        <taxon>Eukaryota</taxon>
        <taxon>Fungi</taxon>
        <taxon>Dikarya</taxon>
        <taxon>Basidiomycota</taxon>
        <taxon>Agaricomycotina</taxon>
        <taxon>Agaricomycetes</taxon>
        <taxon>Agaricomycetidae</taxon>
        <taxon>Agaricales</taxon>
        <taxon>Agaricineae</taxon>
        <taxon>Strophariaceae</taxon>
        <taxon>Agrocybe</taxon>
    </lineage>
</organism>
<feature type="compositionally biased region" description="Polar residues" evidence="1">
    <location>
        <begin position="74"/>
        <end position="85"/>
    </location>
</feature>